<gene>
    <name evidence="3" type="ORF">EG242_09395</name>
</gene>
<keyword evidence="1" id="KW-0472">Membrane</keyword>
<dbReference type="Proteomes" id="UP000268372">
    <property type="component" value="Unassembled WGS sequence"/>
</dbReference>
<comment type="caution">
    <text evidence="3">The sequence shown here is derived from an EMBL/GenBank/DDBJ whole genome shotgun (WGS) entry which is preliminary data.</text>
</comment>
<proteinExistence type="predicted"/>
<sequence>MKIKKMENYSQLELLKARKRVKKVKEFYVHLIVYICVNSFFIIITLINNDGNYWFLLPLIGWGIGLFSHAASTFNFIPFLNKDWENRKIKQYMDEERNAFKNKEQ</sequence>
<evidence type="ECO:0000313" key="3">
    <source>
        <dbReference type="EMBL" id="RRA93986.1"/>
    </source>
</evidence>
<feature type="transmembrane region" description="Helical" evidence="1">
    <location>
        <begin position="27"/>
        <end position="47"/>
    </location>
</feature>
<dbReference type="Pfam" id="PF13239">
    <property type="entry name" value="2TM"/>
    <property type="match status" value="1"/>
</dbReference>
<keyword evidence="3" id="KW-0808">Transferase</keyword>
<evidence type="ECO:0000259" key="2">
    <source>
        <dbReference type="Pfam" id="PF13239"/>
    </source>
</evidence>
<reference evidence="3 4" key="1">
    <citation type="submission" date="2018-11" db="EMBL/GenBank/DDBJ databases">
        <title>Flavobacterium sp. nov., YIM 102796 draft genome.</title>
        <authorList>
            <person name="Li G."/>
            <person name="Jiang Y."/>
        </authorList>
    </citation>
    <scope>NUCLEOTIDE SEQUENCE [LARGE SCALE GENOMIC DNA]</scope>
    <source>
        <strain evidence="3 4">YIM 102796</strain>
    </source>
</reference>
<dbReference type="OrthoDB" id="8965954at2"/>
<name>A0A3P1AY48_9FLAO</name>
<accession>A0A3P1AY48</accession>
<dbReference type="EMBL" id="RQTJ01000018">
    <property type="protein sequence ID" value="RRA93986.1"/>
    <property type="molecule type" value="Genomic_DNA"/>
</dbReference>
<evidence type="ECO:0000256" key="1">
    <source>
        <dbReference type="SAM" id="Phobius"/>
    </source>
</evidence>
<dbReference type="AlphaFoldDB" id="A0A3P1AY48"/>
<organism evidence="3 4">
    <name type="scientific">Paenimyroides viscosum</name>
    <dbReference type="NCBI Taxonomy" id="2488729"/>
    <lineage>
        <taxon>Bacteria</taxon>
        <taxon>Pseudomonadati</taxon>
        <taxon>Bacteroidota</taxon>
        <taxon>Flavobacteriia</taxon>
        <taxon>Flavobacteriales</taxon>
        <taxon>Flavobacteriaceae</taxon>
        <taxon>Paenimyroides</taxon>
    </lineage>
</organism>
<evidence type="ECO:0000313" key="4">
    <source>
        <dbReference type="Proteomes" id="UP000268372"/>
    </source>
</evidence>
<feature type="transmembrane region" description="Helical" evidence="1">
    <location>
        <begin position="53"/>
        <end position="80"/>
    </location>
</feature>
<keyword evidence="1" id="KW-1133">Transmembrane helix</keyword>
<dbReference type="GO" id="GO:0016301">
    <property type="term" value="F:kinase activity"/>
    <property type="evidence" value="ECO:0007669"/>
    <property type="project" value="UniProtKB-KW"/>
</dbReference>
<keyword evidence="3" id="KW-0418">Kinase</keyword>
<protein>
    <submittedName>
        <fullName evidence="3">Histidine kinase</fullName>
    </submittedName>
</protein>
<dbReference type="InterPro" id="IPR025698">
    <property type="entry name" value="2TM_dom"/>
</dbReference>
<keyword evidence="4" id="KW-1185">Reference proteome</keyword>
<feature type="domain" description="2TM" evidence="2">
    <location>
        <begin position="16"/>
        <end position="94"/>
    </location>
</feature>
<keyword evidence="1" id="KW-0812">Transmembrane</keyword>